<name>A0A9P9YED0_9MUSC</name>
<keyword evidence="3" id="KW-1185">Reference proteome</keyword>
<dbReference type="EMBL" id="JAMKOV010000051">
    <property type="protein sequence ID" value="KAI8034988.1"/>
    <property type="molecule type" value="Genomic_DNA"/>
</dbReference>
<dbReference type="Proteomes" id="UP001059596">
    <property type="component" value="Unassembled WGS sequence"/>
</dbReference>
<evidence type="ECO:0000313" key="2">
    <source>
        <dbReference type="EMBL" id="KAI8034988.1"/>
    </source>
</evidence>
<reference evidence="2" key="1">
    <citation type="journal article" date="2023" name="Genome Biol. Evol.">
        <title>Long-read-based Genome Assembly of Drosophila gunungcola Reveals Fewer Chemosensory Genes in Flower-breeding Species.</title>
        <authorList>
            <person name="Negi A."/>
            <person name="Liao B.Y."/>
            <person name="Yeh S.D."/>
        </authorList>
    </citation>
    <scope>NUCLEOTIDE SEQUENCE</scope>
    <source>
        <strain evidence="2">Sukarami</strain>
    </source>
</reference>
<comment type="caution">
    <text evidence="2">The sequence shown here is derived from an EMBL/GenBank/DDBJ whole genome shotgun (WGS) entry which is preliminary data.</text>
</comment>
<accession>A0A9P9YED0</accession>
<gene>
    <name evidence="2" type="ORF">M5D96_012211</name>
</gene>
<evidence type="ECO:0000313" key="3">
    <source>
        <dbReference type="Proteomes" id="UP001059596"/>
    </source>
</evidence>
<protein>
    <submittedName>
        <fullName evidence="2">Uncharacterized protein</fullName>
    </submittedName>
</protein>
<proteinExistence type="predicted"/>
<feature type="non-terminal residue" evidence="2">
    <location>
        <position position="112"/>
    </location>
</feature>
<evidence type="ECO:0000256" key="1">
    <source>
        <dbReference type="SAM" id="MobiDB-lite"/>
    </source>
</evidence>
<dbReference type="AlphaFoldDB" id="A0A9P9YED0"/>
<organism evidence="2 3">
    <name type="scientific">Drosophila gunungcola</name>
    <name type="common">fruit fly</name>
    <dbReference type="NCBI Taxonomy" id="103775"/>
    <lineage>
        <taxon>Eukaryota</taxon>
        <taxon>Metazoa</taxon>
        <taxon>Ecdysozoa</taxon>
        <taxon>Arthropoda</taxon>
        <taxon>Hexapoda</taxon>
        <taxon>Insecta</taxon>
        <taxon>Pterygota</taxon>
        <taxon>Neoptera</taxon>
        <taxon>Endopterygota</taxon>
        <taxon>Diptera</taxon>
        <taxon>Brachycera</taxon>
        <taxon>Muscomorpha</taxon>
        <taxon>Ephydroidea</taxon>
        <taxon>Drosophilidae</taxon>
        <taxon>Drosophila</taxon>
        <taxon>Sophophora</taxon>
    </lineage>
</organism>
<feature type="region of interest" description="Disordered" evidence="1">
    <location>
        <begin position="65"/>
        <end position="92"/>
    </location>
</feature>
<sequence length="112" mass="12657">RRQRFAIAAAGKTDKNADNVVCHVHTRIISYCEFCFANCENAIEASKNSARSCILNNNRVRNSTLSTVNELSSKPEGRKRRKSQREGDREGESLIRLLKICIEKPDTKSSNM</sequence>